<gene>
    <name evidence="2" type="ORF">KIL84_015293</name>
</gene>
<dbReference type="EMBL" id="JAHDVG010000487">
    <property type="protein sequence ID" value="KAH1166121.1"/>
    <property type="molecule type" value="Genomic_DNA"/>
</dbReference>
<evidence type="ECO:0000313" key="2">
    <source>
        <dbReference type="EMBL" id="KAH1166121.1"/>
    </source>
</evidence>
<organism evidence="2 3">
    <name type="scientific">Mauremys mutica</name>
    <name type="common">yellowpond turtle</name>
    <dbReference type="NCBI Taxonomy" id="74926"/>
    <lineage>
        <taxon>Eukaryota</taxon>
        <taxon>Metazoa</taxon>
        <taxon>Chordata</taxon>
        <taxon>Craniata</taxon>
        <taxon>Vertebrata</taxon>
        <taxon>Euteleostomi</taxon>
        <taxon>Archelosauria</taxon>
        <taxon>Testudinata</taxon>
        <taxon>Testudines</taxon>
        <taxon>Cryptodira</taxon>
        <taxon>Durocryptodira</taxon>
        <taxon>Testudinoidea</taxon>
        <taxon>Geoemydidae</taxon>
        <taxon>Geoemydinae</taxon>
        <taxon>Mauremys</taxon>
    </lineage>
</organism>
<proteinExistence type="predicted"/>
<feature type="compositionally biased region" description="Acidic residues" evidence="1">
    <location>
        <begin position="227"/>
        <end position="238"/>
    </location>
</feature>
<name>A0A9D3WSG1_9SAUR</name>
<comment type="caution">
    <text evidence="2">The sequence shown here is derived from an EMBL/GenBank/DDBJ whole genome shotgun (WGS) entry which is preliminary data.</text>
</comment>
<evidence type="ECO:0000256" key="1">
    <source>
        <dbReference type="SAM" id="MobiDB-lite"/>
    </source>
</evidence>
<feature type="region of interest" description="Disordered" evidence="1">
    <location>
        <begin position="214"/>
        <end position="238"/>
    </location>
</feature>
<feature type="compositionally biased region" description="Basic and acidic residues" evidence="1">
    <location>
        <begin position="216"/>
        <end position="226"/>
    </location>
</feature>
<accession>A0A9D3WSG1</accession>
<sequence>MALVGRRVEWEEIDLAVYQKEKIDRDYYSNKELSANPFLKRKGDKPLSKLFIKNSKVTTAAYLNNELLPFESWIQERVLRKEKPNHLLQQRMKKVIITARLAPATVINLLKFWGSCQTNKHRGSNKDNGMVIEEVIVIKKEVQITIVKKIRKIIDWNGVVVQGNGVLMEMIRRGNGGIMRAWSPARMRRWEGFAKDWSGRVVVITVMIMKMGSGNAKRDGKGRQEIADDCSEEEDGCN</sequence>
<protein>
    <submittedName>
        <fullName evidence="2">Uncharacterized protein</fullName>
    </submittedName>
</protein>
<evidence type="ECO:0000313" key="3">
    <source>
        <dbReference type="Proteomes" id="UP000827986"/>
    </source>
</evidence>
<keyword evidence="3" id="KW-1185">Reference proteome</keyword>
<dbReference type="AlphaFoldDB" id="A0A9D3WSG1"/>
<reference evidence="2" key="1">
    <citation type="submission" date="2021-09" db="EMBL/GenBank/DDBJ databases">
        <title>The genome of Mauremys mutica provides insights into the evolution of semi-aquatic lifestyle.</title>
        <authorList>
            <person name="Gong S."/>
            <person name="Gao Y."/>
        </authorList>
    </citation>
    <scope>NUCLEOTIDE SEQUENCE</scope>
    <source>
        <strain evidence="2">MM-2020</strain>
        <tissue evidence="2">Muscle</tissue>
    </source>
</reference>
<dbReference type="Proteomes" id="UP000827986">
    <property type="component" value="Unassembled WGS sequence"/>
</dbReference>